<keyword evidence="2" id="KW-1185">Reference proteome</keyword>
<dbReference type="EMBL" id="KQ978646">
    <property type="protein sequence ID" value="KYN29444.1"/>
    <property type="molecule type" value="Genomic_DNA"/>
</dbReference>
<protein>
    <recommendedName>
        <fullName evidence="3">Retrotransposon gag domain-containing protein</fullName>
    </recommendedName>
</protein>
<evidence type="ECO:0000313" key="1">
    <source>
        <dbReference type="EMBL" id="KYN29444.1"/>
    </source>
</evidence>
<dbReference type="AlphaFoldDB" id="A0A151JQC9"/>
<name>A0A151JQC9_9HYME</name>
<sequence>MRERLETHVKLKPDTFDGSVPLREFIAQFDLIARANRWDVETKAVVLASCLRGKARAVLESVQNLDFVELKSKLELCFGEAQSLQNYYSQFTNRKQKFGESIASFGSDIERLSQLAYLECSDEVRDKIAYAQFVSALSDGFMRRALQLEGATSLRIAIERAKAIRLIQENNFQYKKGNNFSFENRKKQNFYKSDETEKIQNDKVKEGAFNKEKFTKFGKKILKKGTKRN</sequence>
<organism evidence="1 2">
    <name type="scientific">Trachymyrmex cornetzi</name>
    <dbReference type="NCBI Taxonomy" id="471704"/>
    <lineage>
        <taxon>Eukaryota</taxon>
        <taxon>Metazoa</taxon>
        <taxon>Ecdysozoa</taxon>
        <taxon>Arthropoda</taxon>
        <taxon>Hexapoda</taxon>
        <taxon>Insecta</taxon>
        <taxon>Pterygota</taxon>
        <taxon>Neoptera</taxon>
        <taxon>Endopterygota</taxon>
        <taxon>Hymenoptera</taxon>
        <taxon>Apocrita</taxon>
        <taxon>Aculeata</taxon>
        <taxon>Formicoidea</taxon>
        <taxon>Formicidae</taxon>
        <taxon>Myrmicinae</taxon>
        <taxon>Trachymyrmex</taxon>
    </lineage>
</organism>
<dbReference type="PANTHER" id="PTHR45823:SF1">
    <property type="entry name" value="T-SNARE COILED-COIL HOMOLOGY DOMAIN-CONTAINING PROTEIN"/>
    <property type="match status" value="1"/>
</dbReference>
<evidence type="ECO:0008006" key="3">
    <source>
        <dbReference type="Google" id="ProtNLM"/>
    </source>
</evidence>
<reference evidence="1 2" key="1">
    <citation type="submission" date="2015-09" db="EMBL/GenBank/DDBJ databases">
        <title>Trachymyrmex cornetzi WGS genome.</title>
        <authorList>
            <person name="Nygaard S."/>
            <person name="Hu H."/>
            <person name="Boomsma J."/>
            <person name="Zhang G."/>
        </authorList>
    </citation>
    <scope>NUCLEOTIDE SEQUENCE [LARGE SCALE GENOMIC DNA]</scope>
    <source>
        <strain evidence="1">Tcor2-1</strain>
        <tissue evidence="1">Whole body</tissue>
    </source>
</reference>
<proteinExistence type="predicted"/>
<accession>A0A151JQC9</accession>
<dbReference type="STRING" id="471704.A0A151JQC9"/>
<dbReference type="PANTHER" id="PTHR45823">
    <property type="entry name" value="T-SNARE COILED-COIL HOMOLOGY DOMAIN-CONTAINING PROTEIN"/>
    <property type="match status" value="1"/>
</dbReference>
<dbReference type="Proteomes" id="UP000078492">
    <property type="component" value="Unassembled WGS sequence"/>
</dbReference>
<gene>
    <name evidence="1" type="ORF">ALC57_01111</name>
</gene>
<evidence type="ECO:0000313" key="2">
    <source>
        <dbReference type="Proteomes" id="UP000078492"/>
    </source>
</evidence>